<accession>Q76W05</accession>
<dbReference type="Proteomes" id="UP000007019">
    <property type="component" value="Segment"/>
</dbReference>
<reference evidence="1 2" key="3">
    <citation type="journal article" date="1986" name="J. Virol.">
        <title>Three splicing patterns are used to excise the small intron common to all minute virus of mice RNAs.</title>
        <authorList>
            <person name="Morgan W.R."/>
            <person name="Ward D.C."/>
        </authorList>
    </citation>
    <scope>NUCLEOTIDE SEQUENCE [LARGE SCALE GENOMIC DNA]</scope>
    <source>
        <strain evidence="2">MVM prototype</strain>
    </source>
</reference>
<organism evidence="1 2">
    <name type="scientific">Murine minute virus (strain MVM prototype)</name>
    <name type="common">MVM</name>
    <name type="synonym">Murine minute virus (strain MVM(p))</name>
    <dbReference type="NCBI Taxonomy" id="648235"/>
    <lineage>
        <taxon>Viruses</taxon>
        <taxon>Monodnaviria</taxon>
        <taxon>Shotokuvirae</taxon>
        <taxon>Cossaviricota</taxon>
        <taxon>Quintoviricetes</taxon>
        <taxon>Piccovirales</taxon>
        <taxon>Parvoviridae</taxon>
        <taxon>Parvovirinae</taxon>
        <taxon>Protoparvovirus</taxon>
        <taxon>Protoparvovirus rodent1</taxon>
    </lineage>
</organism>
<name>Q76W05_MUMIP</name>
<reference evidence="1 2" key="1">
    <citation type="journal article" date="1983" name="Nucleic Acids Res.">
        <title>The complete DNA sequence of minute virus of mice, an autonomous parvovirus.</title>
        <authorList>
            <person name="Astell C.R."/>
            <person name="Thomson M."/>
            <person name="Merchlinsky M."/>
            <person name="Ward D.C."/>
        </authorList>
    </citation>
    <scope>NUCLEOTIDE SEQUENCE [LARGE SCALE GENOMIC DNA]</scope>
    <source>
        <strain evidence="2">MVM prototype</strain>
    </source>
</reference>
<dbReference type="KEGG" id="vg:1489591"/>
<protein>
    <submittedName>
        <fullName evidence="1">Uncharacterized protein</fullName>
    </submittedName>
</protein>
<evidence type="ECO:0000313" key="2">
    <source>
        <dbReference type="Proteomes" id="UP000007019"/>
    </source>
</evidence>
<gene>
    <name evidence="1" type="primary">VP</name>
</gene>
<reference evidence="1 2" key="2">
    <citation type="journal article" date="1986" name="J. Virol.">
        <title>DNA sequence of the lymphotropic variant of minute virus of mice, MVM(i), and comparison with the DNA sequence of the fibrotropic prototype strain.</title>
        <authorList>
            <person name="Astell C.R."/>
            <person name="Gardiner E.M."/>
            <person name="Tattersall P."/>
        </authorList>
    </citation>
    <scope>NUCLEOTIDE SEQUENCE [LARGE SCALE GENOMIC DNA]</scope>
    <source>
        <strain evidence="2">MVM prototype</strain>
    </source>
</reference>
<evidence type="ECO:0000313" key="1">
    <source>
        <dbReference type="EMBL" id="AAA67110.1"/>
    </source>
</evidence>
<dbReference type="RefSeq" id="NP_041245.1">
    <property type="nucleotide sequence ID" value="NC_001510.1"/>
</dbReference>
<organismHost>
    <name type="scientific">Mus musculus</name>
    <name type="common">Mouse</name>
    <dbReference type="NCBI Taxonomy" id="10090"/>
</organismHost>
<proteinExistence type="predicted"/>
<keyword evidence="2" id="KW-1185">Reference proteome</keyword>
<dbReference type="GeneID" id="1489591"/>
<dbReference type="EMBL" id="J02275">
    <property type="protein sequence ID" value="AAA67110.1"/>
    <property type="molecule type" value="Genomic_DNA"/>
</dbReference>
<sequence length="22" mass="2428">MAPPAKRAKRGKGLRDGWLVGY</sequence>